<feature type="domain" description="Beta-ketoacyl-[acyl-carrier-protein] synthase III C-terminal" evidence="10">
    <location>
        <begin position="245"/>
        <end position="331"/>
    </location>
</feature>
<dbReference type="GO" id="GO:0004315">
    <property type="term" value="F:3-oxoacyl-[acyl-carrier-protein] synthase activity"/>
    <property type="evidence" value="ECO:0007669"/>
    <property type="project" value="InterPro"/>
</dbReference>
<comment type="subunit">
    <text evidence="9">Homodimer.</text>
</comment>
<dbReference type="Pfam" id="PF08545">
    <property type="entry name" value="ACP_syn_III"/>
    <property type="match status" value="1"/>
</dbReference>
<evidence type="ECO:0000256" key="9">
    <source>
        <dbReference type="HAMAP-Rule" id="MF_01815"/>
    </source>
</evidence>
<dbReference type="GO" id="GO:0006633">
    <property type="term" value="P:fatty acid biosynthetic process"/>
    <property type="evidence" value="ECO:0007669"/>
    <property type="project" value="UniProtKB-UniRule"/>
</dbReference>
<keyword evidence="2 9" id="KW-0963">Cytoplasm</keyword>
<sequence length="332" mass="36006">MGQFHGRDVAILGTGMYVPEKTLTNDDLSKIVDTSDEWIQERSGIRERHIASEGELTSDLAYKASLAALEKSGVSPSELDMVIVATNSPDTVFPGVAPKVQGKLNASRAGAFDLQSGCTGCVYALTVAATGISCGLWDKVLVVGAEVLSRIINWQDRNTCVLFGDGAGAVVLGSAHAGQGRFISSDLRSDGTKSDLIIFPGGVVENPASEKTLKEGLHYVHMKGNEVFKFVNQVIPTFLKEFVRAENIQPAEIDWWLFHQANLRIVDGVMKRLDAEPEKTWINLDRYGNTSAASIFLVLAELFESGQVKKGHKMVLTSFGAGMTYGSILYEM</sequence>
<evidence type="ECO:0000313" key="13">
    <source>
        <dbReference type="Proteomes" id="UP000002366"/>
    </source>
</evidence>
<evidence type="ECO:0000259" key="11">
    <source>
        <dbReference type="Pfam" id="PF08545"/>
    </source>
</evidence>
<dbReference type="UniPathway" id="UPA00094"/>
<keyword evidence="8 9" id="KW-0012">Acyltransferase</keyword>
<comment type="domain">
    <text evidence="9">The last Arg residue of the ACP-binding site is essential for the weak association between ACP/AcpP and FabH.</text>
</comment>
<comment type="function">
    <text evidence="9">Catalyzes the condensation reaction of fatty acid synthesis by the addition to an acyl acceptor of two carbons from malonyl-ACP. Catalyzes the first condensation reaction which initiates fatty acid synthesis and may therefore play a role in governing the total rate of fatty acid production. Possesses both acetoacetyl-ACP synthase and acetyl transacylase activities. Its substrate specificity determines the biosynthesis of branched-chain and/or straight-chain of fatty acids.</text>
</comment>
<feature type="active site" evidence="9">
    <location>
        <position position="118"/>
    </location>
</feature>
<dbReference type="PANTHER" id="PTHR34069:SF2">
    <property type="entry name" value="BETA-KETOACYL-[ACYL-CARRIER-PROTEIN] SYNTHASE III"/>
    <property type="match status" value="1"/>
</dbReference>
<comment type="pathway">
    <text evidence="9">Lipid metabolism; fatty acid biosynthesis.</text>
</comment>
<dbReference type="InterPro" id="IPR004655">
    <property type="entry name" value="FabH"/>
</dbReference>
<dbReference type="NCBIfam" id="NF006829">
    <property type="entry name" value="PRK09352.1"/>
    <property type="match status" value="1"/>
</dbReference>
<dbReference type="RefSeq" id="WP_013048453.1">
    <property type="nucleotide sequence ID" value="NC_014011.1"/>
</dbReference>
<gene>
    <name evidence="9" type="primary">fabH</name>
    <name evidence="12" type="ordered locus">Amico_1066</name>
</gene>
<evidence type="ECO:0000256" key="2">
    <source>
        <dbReference type="ARBA" id="ARBA00022490"/>
    </source>
</evidence>
<feature type="domain" description="Beta-ketoacyl-[acyl-carrier-protein] synthase III N-terminal" evidence="11">
    <location>
        <begin position="112"/>
        <end position="191"/>
    </location>
</feature>
<dbReference type="InterPro" id="IPR016039">
    <property type="entry name" value="Thiolase-like"/>
</dbReference>
<dbReference type="Gene3D" id="3.40.47.10">
    <property type="match status" value="1"/>
</dbReference>
<dbReference type="EMBL" id="CP001997">
    <property type="protein sequence ID" value="ADE57190.1"/>
    <property type="molecule type" value="Genomic_DNA"/>
</dbReference>
<dbReference type="GO" id="GO:0005737">
    <property type="term" value="C:cytoplasm"/>
    <property type="evidence" value="ECO:0007669"/>
    <property type="project" value="UniProtKB-SubCell"/>
</dbReference>
<dbReference type="KEGG" id="aco:Amico_1066"/>
<feature type="region of interest" description="ACP-binding" evidence="9">
    <location>
        <begin position="260"/>
        <end position="264"/>
    </location>
</feature>
<keyword evidence="4 9" id="KW-0808">Transferase</keyword>
<keyword evidence="5 9" id="KW-0276">Fatty acid metabolism</keyword>
<dbReference type="InterPro" id="IPR013747">
    <property type="entry name" value="ACP_syn_III_C"/>
</dbReference>
<dbReference type="Pfam" id="PF08541">
    <property type="entry name" value="ACP_syn_III_C"/>
    <property type="match status" value="1"/>
</dbReference>
<dbReference type="eggNOG" id="COG0332">
    <property type="taxonomic scope" value="Bacteria"/>
</dbReference>
<dbReference type="HAMAP" id="MF_01815">
    <property type="entry name" value="FabH"/>
    <property type="match status" value="1"/>
</dbReference>
<dbReference type="InterPro" id="IPR013751">
    <property type="entry name" value="ACP_syn_III_N"/>
</dbReference>
<dbReference type="OrthoDB" id="9815506at2"/>
<evidence type="ECO:0000313" key="12">
    <source>
        <dbReference type="EMBL" id="ADE57190.1"/>
    </source>
</evidence>
<dbReference type="SUPFAM" id="SSF53901">
    <property type="entry name" value="Thiolase-like"/>
    <property type="match status" value="1"/>
</dbReference>
<comment type="catalytic activity">
    <reaction evidence="9">
        <text>malonyl-[ACP] + acetyl-CoA + H(+) = 3-oxobutanoyl-[ACP] + CO2 + CoA</text>
        <dbReference type="Rhea" id="RHEA:12080"/>
        <dbReference type="Rhea" id="RHEA-COMP:9623"/>
        <dbReference type="Rhea" id="RHEA-COMP:9625"/>
        <dbReference type="ChEBI" id="CHEBI:15378"/>
        <dbReference type="ChEBI" id="CHEBI:16526"/>
        <dbReference type="ChEBI" id="CHEBI:57287"/>
        <dbReference type="ChEBI" id="CHEBI:57288"/>
        <dbReference type="ChEBI" id="CHEBI:78449"/>
        <dbReference type="ChEBI" id="CHEBI:78450"/>
        <dbReference type="EC" id="2.3.1.180"/>
    </reaction>
</comment>
<dbReference type="STRING" id="572547.Amico_1066"/>
<keyword evidence="6 9" id="KW-0443">Lipid metabolism</keyword>
<accession>D5EF58</accession>
<comment type="subcellular location">
    <subcellularLocation>
        <location evidence="9">Cytoplasm</location>
    </subcellularLocation>
</comment>
<protein>
    <recommendedName>
        <fullName evidence="9">Beta-ketoacyl-[acyl-carrier-protein] synthase III</fullName>
        <shortName evidence="9">Beta-ketoacyl-ACP synthase III</shortName>
        <shortName evidence="9">KAS III</shortName>
        <ecNumber evidence="9">2.3.1.180</ecNumber>
    </recommendedName>
    <alternativeName>
        <fullName evidence="9">3-oxoacyl-[acyl-carrier-protein] synthase 3</fullName>
    </alternativeName>
    <alternativeName>
        <fullName evidence="9">3-oxoacyl-[acyl-carrier-protein] synthase III</fullName>
    </alternativeName>
</protein>
<dbReference type="EC" id="2.3.1.180" evidence="9"/>
<dbReference type="GO" id="GO:0033818">
    <property type="term" value="F:beta-ketoacyl-acyl-carrier-protein synthase III activity"/>
    <property type="evidence" value="ECO:0007669"/>
    <property type="project" value="UniProtKB-UniRule"/>
</dbReference>
<keyword evidence="7 9" id="KW-0275">Fatty acid biosynthesis</keyword>
<evidence type="ECO:0000256" key="8">
    <source>
        <dbReference type="ARBA" id="ARBA00023315"/>
    </source>
</evidence>
<comment type="similarity">
    <text evidence="1 9">Belongs to the thiolase-like superfamily. FabH family.</text>
</comment>
<dbReference type="Proteomes" id="UP000002366">
    <property type="component" value="Chromosome"/>
</dbReference>
<proteinExistence type="inferred from homology"/>
<keyword evidence="3 9" id="KW-0444">Lipid biosynthesis</keyword>
<name>D5EF58_AMICL</name>
<evidence type="ECO:0000256" key="1">
    <source>
        <dbReference type="ARBA" id="ARBA00008642"/>
    </source>
</evidence>
<evidence type="ECO:0000256" key="4">
    <source>
        <dbReference type="ARBA" id="ARBA00022679"/>
    </source>
</evidence>
<evidence type="ECO:0000259" key="10">
    <source>
        <dbReference type="Pfam" id="PF08541"/>
    </source>
</evidence>
<feature type="active site" evidence="9">
    <location>
        <position position="259"/>
    </location>
</feature>
<dbReference type="HOGENOM" id="CLU_039592_3_1_0"/>
<reference evidence="12 13" key="1">
    <citation type="journal article" date="2010" name="Stand. Genomic Sci.">
        <title>Complete genome sequence of Aminobacterium colombiense type strain (ALA-1).</title>
        <authorList>
            <person name="Chertkov O."/>
            <person name="Sikorski J."/>
            <person name="Brambilla E."/>
            <person name="Lapidus A."/>
            <person name="Copeland A."/>
            <person name="Glavina Del Rio T."/>
            <person name="Nolan M."/>
            <person name="Lucas S."/>
            <person name="Tice H."/>
            <person name="Cheng J.F."/>
            <person name="Han C."/>
            <person name="Detter J.C."/>
            <person name="Bruce D."/>
            <person name="Tapia R."/>
            <person name="Goodwin L."/>
            <person name="Pitluck S."/>
            <person name="Liolios K."/>
            <person name="Ivanova N."/>
            <person name="Mavromatis K."/>
            <person name="Ovchinnikova G."/>
            <person name="Pati A."/>
            <person name="Chen A."/>
            <person name="Palaniappan K."/>
            <person name="Land M."/>
            <person name="Hauser L."/>
            <person name="Chang Y.J."/>
            <person name="Jeffries C.D."/>
            <person name="Spring S."/>
            <person name="Rohde M."/>
            <person name="Goker M."/>
            <person name="Bristow J."/>
            <person name="Eisen J.A."/>
            <person name="Markowitz V."/>
            <person name="Hugenholtz P."/>
            <person name="Kyrpides N.C."/>
            <person name="Klenk H.P."/>
        </authorList>
    </citation>
    <scope>NUCLEOTIDE SEQUENCE [LARGE SCALE GENOMIC DNA]</scope>
    <source>
        <strain evidence="13">DSM 12261 / ALA-1</strain>
    </source>
</reference>
<dbReference type="PANTHER" id="PTHR34069">
    <property type="entry name" value="3-OXOACYL-[ACYL-CARRIER-PROTEIN] SYNTHASE 3"/>
    <property type="match status" value="1"/>
</dbReference>
<organism evidence="12 13">
    <name type="scientific">Aminobacterium colombiense (strain DSM 12261 / ALA-1)</name>
    <dbReference type="NCBI Taxonomy" id="572547"/>
    <lineage>
        <taxon>Bacteria</taxon>
        <taxon>Thermotogati</taxon>
        <taxon>Synergistota</taxon>
        <taxon>Synergistia</taxon>
        <taxon>Synergistales</taxon>
        <taxon>Aminobacteriaceae</taxon>
        <taxon>Aminobacterium</taxon>
    </lineage>
</organism>
<evidence type="ECO:0000256" key="5">
    <source>
        <dbReference type="ARBA" id="ARBA00022832"/>
    </source>
</evidence>
<evidence type="ECO:0000256" key="7">
    <source>
        <dbReference type="ARBA" id="ARBA00023160"/>
    </source>
</evidence>
<keyword evidence="9" id="KW-0511">Multifunctional enzyme</keyword>
<dbReference type="NCBIfam" id="TIGR00747">
    <property type="entry name" value="fabH"/>
    <property type="match status" value="1"/>
</dbReference>
<dbReference type="GO" id="GO:0044550">
    <property type="term" value="P:secondary metabolite biosynthetic process"/>
    <property type="evidence" value="ECO:0007669"/>
    <property type="project" value="TreeGrafter"/>
</dbReference>
<dbReference type="AlphaFoldDB" id="D5EF58"/>
<evidence type="ECO:0000256" key="6">
    <source>
        <dbReference type="ARBA" id="ARBA00023098"/>
    </source>
</evidence>
<dbReference type="CDD" id="cd00830">
    <property type="entry name" value="KAS_III"/>
    <property type="match status" value="1"/>
</dbReference>
<keyword evidence="13" id="KW-1185">Reference proteome</keyword>
<feature type="active site" evidence="9">
    <location>
        <position position="289"/>
    </location>
</feature>
<evidence type="ECO:0000256" key="3">
    <source>
        <dbReference type="ARBA" id="ARBA00022516"/>
    </source>
</evidence>